<comment type="caution">
    <text evidence="1">The sequence shown here is derived from an EMBL/GenBank/DDBJ whole genome shotgun (WGS) entry which is preliminary data.</text>
</comment>
<evidence type="ECO:0000313" key="2">
    <source>
        <dbReference type="Proteomes" id="UP000828390"/>
    </source>
</evidence>
<keyword evidence="2" id="KW-1185">Reference proteome</keyword>
<sequence length="113" mass="13042">MSPLLMHMCSIGKDLQDRYKCCGVYTNYQPDFETCCKITMTKTKVHSGKPDKDYTCCRDDITIAYKRTDLPCSYHQANNDKFWKAPQVTALFKSPELLNQACLTKKVYLGRVK</sequence>
<gene>
    <name evidence="1" type="ORF">DPMN_093335</name>
</gene>
<organism evidence="1 2">
    <name type="scientific">Dreissena polymorpha</name>
    <name type="common">Zebra mussel</name>
    <name type="synonym">Mytilus polymorpha</name>
    <dbReference type="NCBI Taxonomy" id="45954"/>
    <lineage>
        <taxon>Eukaryota</taxon>
        <taxon>Metazoa</taxon>
        <taxon>Spiralia</taxon>
        <taxon>Lophotrochozoa</taxon>
        <taxon>Mollusca</taxon>
        <taxon>Bivalvia</taxon>
        <taxon>Autobranchia</taxon>
        <taxon>Heteroconchia</taxon>
        <taxon>Euheterodonta</taxon>
        <taxon>Imparidentia</taxon>
        <taxon>Neoheterodontei</taxon>
        <taxon>Myida</taxon>
        <taxon>Dreissenoidea</taxon>
        <taxon>Dreissenidae</taxon>
        <taxon>Dreissena</taxon>
    </lineage>
</organism>
<dbReference type="Proteomes" id="UP000828390">
    <property type="component" value="Unassembled WGS sequence"/>
</dbReference>
<protein>
    <submittedName>
        <fullName evidence="1">Uncharacterized protein</fullName>
    </submittedName>
</protein>
<dbReference type="AlphaFoldDB" id="A0A9D4R2G2"/>
<reference evidence="1" key="1">
    <citation type="journal article" date="2019" name="bioRxiv">
        <title>The Genome of the Zebra Mussel, Dreissena polymorpha: A Resource for Invasive Species Research.</title>
        <authorList>
            <person name="McCartney M.A."/>
            <person name="Auch B."/>
            <person name="Kono T."/>
            <person name="Mallez S."/>
            <person name="Zhang Y."/>
            <person name="Obille A."/>
            <person name="Becker A."/>
            <person name="Abrahante J.E."/>
            <person name="Garbe J."/>
            <person name="Badalamenti J.P."/>
            <person name="Herman A."/>
            <person name="Mangelson H."/>
            <person name="Liachko I."/>
            <person name="Sullivan S."/>
            <person name="Sone E.D."/>
            <person name="Koren S."/>
            <person name="Silverstein K.A.T."/>
            <person name="Beckman K.B."/>
            <person name="Gohl D.M."/>
        </authorList>
    </citation>
    <scope>NUCLEOTIDE SEQUENCE</scope>
    <source>
        <strain evidence="1">Duluth1</strain>
        <tissue evidence="1">Whole animal</tissue>
    </source>
</reference>
<reference evidence="1" key="2">
    <citation type="submission" date="2020-11" db="EMBL/GenBank/DDBJ databases">
        <authorList>
            <person name="McCartney M.A."/>
            <person name="Auch B."/>
            <person name="Kono T."/>
            <person name="Mallez S."/>
            <person name="Becker A."/>
            <person name="Gohl D.M."/>
            <person name="Silverstein K.A.T."/>
            <person name="Koren S."/>
            <person name="Bechman K.B."/>
            <person name="Herman A."/>
            <person name="Abrahante J.E."/>
            <person name="Garbe J."/>
        </authorList>
    </citation>
    <scope>NUCLEOTIDE SEQUENCE</scope>
    <source>
        <strain evidence="1">Duluth1</strain>
        <tissue evidence="1">Whole animal</tissue>
    </source>
</reference>
<name>A0A9D4R2G2_DREPO</name>
<accession>A0A9D4R2G2</accession>
<evidence type="ECO:0000313" key="1">
    <source>
        <dbReference type="EMBL" id="KAH3850860.1"/>
    </source>
</evidence>
<dbReference type="EMBL" id="JAIWYP010000003">
    <property type="protein sequence ID" value="KAH3850860.1"/>
    <property type="molecule type" value="Genomic_DNA"/>
</dbReference>
<proteinExistence type="predicted"/>